<sequence>MPPTAPKHALPLAPEIIEPDAHGQAALLLVESLLHALVEKTTLTPAEVIEVLTVAAEVKVEVAEAAGESKGRMQESLNLLARIADSFEADRL</sequence>
<proteinExistence type="predicted"/>
<protein>
    <submittedName>
        <fullName evidence="1">Uncharacterized protein</fullName>
    </submittedName>
</protein>
<dbReference type="AlphaFoldDB" id="A0A6J4M3D3"/>
<accession>A0A6J4M3D3</accession>
<reference evidence="1" key="1">
    <citation type="submission" date="2020-02" db="EMBL/GenBank/DDBJ databases">
        <authorList>
            <person name="Meier V. D."/>
        </authorList>
    </citation>
    <scope>NUCLEOTIDE SEQUENCE</scope>
    <source>
        <strain evidence="1">AVDCRST_MAG90</strain>
    </source>
</reference>
<organism evidence="1">
    <name type="scientific">uncultured Microvirga sp</name>
    <dbReference type="NCBI Taxonomy" id="412392"/>
    <lineage>
        <taxon>Bacteria</taxon>
        <taxon>Pseudomonadati</taxon>
        <taxon>Pseudomonadota</taxon>
        <taxon>Alphaproteobacteria</taxon>
        <taxon>Hyphomicrobiales</taxon>
        <taxon>Methylobacteriaceae</taxon>
        <taxon>Microvirga</taxon>
        <taxon>environmental samples</taxon>
    </lineage>
</organism>
<evidence type="ECO:0000313" key="1">
    <source>
        <dbReference type="EMBL" id="CAA9348880.1"/>
    </source>
</evidence>
<gene>
    <name evidence="1" type="ORF">AVDCRST_MAG90-2322</name>
</gene>
<name>A0A6J4M3D3_9HYPH</name>
<dbReference type="EMBL" id="CADCUC010000465">
    <property type="protein sequence ID" value="CAA9348880.1"/>
    <property type="molecule type" value="Genomic_DNA"/>
</dbReference>